<dbReference type="AlphaFoldDB" id="A0A1V4I5Y3"/>
<feature type="transmembrane region" description="Helical" evidence="1">
    <location>
        <begin position="6"/>
        <end position="22"/>
    </location>
</feature>
<dbReference type="EMBL" id="MZGW01000005">
    <property type="protein sequence ID" value="OPJ55382.1"/>
    <property type="molecule type" value="Genomic_DNA"/>
</dbReference>
<gene>
    <name evidence="2" type="ORF">CLOTH_14400</name>
</gene>
<feature type="transmembrane region" description="Helical" evidence="1">
    <location>
        <begin position="29"/>
        <end position="49"/>
    </location>
</feature>
<dbReference type="Proteomes" id="UP000190140">
    <property type="component" value="Unassembled WGS sequence"/>
</dbReference>
<keyword evidence="3" id="KW-1185">Reference proteome</keyword>
<dbReference type="OrthoDB" id="10000317at2"/>
<keyword evidence="1" id="KW-0472">Membrane</keyword>
<sequence length="72" mass="7916">MVIGLVVAYLVIILIDISDLLKSKEKMKVISIYFSLVIIGFTISYLQIIGKAPTSPSILIENMVRSIMGGIM</sequence>
<evidence type="ECO:0000256" key="1">
    <source>
        <dbReference type="SAM" id="Phobius"/>
    </source>
</evidence>
<protein>
    <submittedName>
        <fullName evidence="2">Uncharacterized protein</fullName>
    </submittedName>
</protein>
<dbReference type="RefSeq" id="WP_079412556.1">
    <property type="nucleotide sequence ID" value="NZ_MZGW01000005.1"/>
</dbReference>
<organism evidence="2 3">
    <name type="scientific">Alkalithermobacter paradoxus</name>
    <dbReference type="NCBI Taxonomy" id="29349"/>
    <lineage>
        <taxon>Bacteria</taxon>
        <taxon>Bacillati</taxon>
        <taxon>Bacillota</taxon>
        <taxon>Clostridia</taxon>
        <taxon>Peptostreptococcales</taxon>
        <taxon>Tepidibacteraceae</taxon>
        <taxon>Alkalithermobacter</taxon>
    </lineage>
</organism>
<evidence type="ECO:0000313" key="2">
    <source>
        <dbReference type="EMBL" id="OPJ55382.1"/>
    </source>
</evidence>
<keyword evidence="1" id="KW-1133">Transmembrane helix</keyword>
<evidence type="ECO:0000313" key="3">
    <source>
        <dbReference type="Proteomes" id="UP000190140"/>
    </source>
</evidence>
<comment type="caution">
    <text evidence="2">The sequence shown here is derived from an EMBL/GenBank/DDBJ whole genome shotgun (WGS) entry which is preliminary data.</text>
</comment>
<reference evidence="2 3" key="1">
    <citation type="submission" date="2017-03" db="EMBL/GenBank/DDBJ databases">
        <title>Genome sequence of Clostridium thermoalcaliphilum DSM 7309.</title>
        <authorList>
            <person name="Poehlein A."/>
            <person name="Daniel R."/>
        </authorList>
    </citation>
    <scope>NUCLEOTIDE SEQUENCE [LARGE SCALE GENOMIC DNA]</scope>
    <source>
        <strain evidence="2 3">DSM 7309</strain>
    </source>
</reference>
<accession>A0A1V4I5Y3</accession>
<proteinExistence type="predicted"/>
<keyword evidence="1" id="KW-0812">Transmembrane</keyword>
<name>A0A1V4I5Y3_9FIRM</name>
<dbReference type="STRING" id="29349.CLOTH_14400"/>